<dbReference type="InterPro" id="IPR051259">
    <property type="entry name" value="rRNA_Methyltransferase"/>
</dbReference>
<dbReference type="Pfam" id="PF00588">
    <property type="entry name" value="SpoU_methylase"/>
    <property type="match status" value="1"/>
</dbReference>
<feature type="domain" description="RNA 2-O ribose methyltransferase substrate binding" evidence="4">
    <location>
        <begin position="55"/>
        <end position="126"/>
    </location>
</feature>
<dbReference type="Gene3D" id="3.30.1330.30">
    <property type="match status" value="1"/>
</dbReference>
<dbReference type="PANTHER" id="PTHR43191">
    <property type="entry name" value="RRNA METHYLTRANSFERASE 3"/>
    <property type="match status" value="1"/>
</dbReference>
<dbReference type="GO" id="GO:0032259">
    <property type="term" value="P:methylation"/>
    <property type="evidence" value="ECO:0007669"/>
    <property type="project" value="UniProtKB-KW"/>
</dbReference>
<accession>A0A1I3PR55</accession>
<keyword evidence="2 5" id="KW-0489">Methyltransferase</keyword>
<dbReference type="STRING" id="1144750.SAMN05443431_105232"/>
<dbReference type="InterPro" id="IPR053888">
    <property type="entry name" value="MRM3-like_sub_bind"/>
</dbReference>
<dbReference type="PANTHER" id="PTHR43191:SF2">
    <property type="entry name" value="RRNA METHYLTRANSFERASE 3, MITOCHONDRIAL"/>
    <property type="match status" value="1"/>
</dbReference>
<dbReference type="Proteomes" id="UP000199559">
    <property type="component" value="Unassembled WGS sequence"/>
</dbReference>
<proteinExistence type="inferred from homology"/>
<dbReference type="InterPro" id="IPR013123">
    <property type="entry name" value="SpoU_subst-bd"/>
</dbReference>
<dbReference type="Gene3D" id="3.40.1280.10">
    <property type="match status" value="1"/>
</dbReference>
<gene>
    <name evidence="5" type="ORF">SAMN05443431_105232</name>
</gene>
<dbReference type="SMART" id="SM00967">
    <property type="entry name" value="SpoU_sub_bind"/>
    <property type="match status" value="1"/>
</dbReference>
<evidence type="ECO:0000256" key="2">
    <source>
        <dbReference type="ARBA" id="ARBA00022603"/>
    </source>
</evidence>
<organism evidence="5 6">
    <name type="scientific">Olleya namhaensis</name>
    <dbReference type="NCBI Taxonomy" id="1144750"/>
    <lineage>
        <taxon>Bacteria</taxon>
        <taxon>Pseudomonadati</taxon>
        <taxon>Bacteroidota</taxon>
        <taxon>Flavobacteriia</taxon>
        <taxon>Flavobacteriales</taxon>
        <taxon>Flavobacteriaceae</taxon>
    </lineage>
</organism>
<sequence>MVYCKNYLKFVQSKSKGTQISMSNKQISSTQNPLIKHIVLLKDKSRERKKTNTFVLEGEREIQLALNGQYAIETILVLPEIYDTKKLIDFPDTINIIEVSKDVYQKIAYRETTEGIMAIAKSKPHQLESIVFNNNNPLILIAEAPEKPGNIGAILRTADAANVDAVIIANPKTDLYNPNIVRSSVGCIFTNQIATGTTEDIIAFLNQNNIAIYSAILQDAVHYHEQDYSKGSAIVVGTEADGLSDTWRKASKQNIKIPMQGAIDSMNVSVAAGILIFEAKRQRNFK</sequence>
<dbReference type="InterPro" id="IPR029026">
    <property type="entry name" value="tRNA_m1G_MTases_N"/>
</dbReference>
<dbReference type="InterPro" id="IPR029064">
    <property type="entry name" value="Ribosomal_eL30-like_sf"/>
</dbReference>
<keyword evidence="6" id="KW-1185">Reference proteome</keyword>
<dbReference type="Pfam" id="PF22435">
    <property type="entry name" value="MRM3-like_sub_bind"/>
    <property type="match status" value="1"/>
</dbReference>
<reference evidence="6" key="1">
    <citation type="submission" date="2016-10" db="EMBL/GenBank/DDBJ databases">
        <authorList>
            <person name="Varghese N."/>
            <person name="Submissions S."/>
        </authorList>
    </citation>
    <scope>NUCLEOTIDE SEQUENCE [LARGE SCALE GENOMIC DNA]</scope>
    <source>
        <strain evidence="6">DSM 28881</strain>
    </source>
</reference>
<dbReference type="CDD" id="cd18104">
    <property type="entry name" value="SpoU-like_RNA-MTase"/>
    <property type="match status" value="1"/>
</dbReference>
<dbReference type="GO" id="GO:0008173">
    <property type="term" value="F:RNA methyltransferase activity"/>
    <property type="evidence" value="ECO:0007669"/>
    <property type="project" value="InterPro"/>
</dbReference>
<dbReference type="SUPFAM" id="SSF55315">
    <property type="entry name" value="L30e-like"/>
    <property type="match status" value="1"/>
</dbReference>
<evidence type="ECO:0000256" key="1">
    <source>
        <dbReference type="ARBA" id="ARBA00007228"/>
    </source>
</evidence>
<protein>
    <submittedName>
        <fullName evidence="5">RNA methyltransferase, TrmH family</fullName>
    </submittedName>
</protein>
<dbReference type="GO" id="GO:0005737">
    <property type="term" value="C:cytoplasm"/>
    <property type="evidence" value="ECO:0007669"/>
    <property type="project" value="UniProtKB-ARBA"/>
</dbReference>
<dbReference type="SUPFAM" id="SSF75217">
    <property type="entry name" value="alpha/beta knot"/>
    <property type="match status" value="1"/>
</dbReference>
<dbReference type="GO" id="GO:0003723">
    <property type="term" value="F:RNA binding"/>
    <property type="evidence" value="ECO:0007669"/>
    <property type="project" value="InterPro"/>
</dbReference>
<evidence type="ECO:0000256" key="3">
    <source>
        <dbReference type="ARBA" id="ARBA00022679"/>
    </source>
</evidence>
<keyword evidence="3 5" id="KW-0808">Transferase</keyword>
<dbReference type="InterPro" id="IPR029028">
    <property type="entry name" value="Alpha/beta_knot_MTases"/>
</dbReference>
<dbReference type="InterPro" id="IPR001537">
    <property type="entry name" value="SpoU_MeTrfase"/>
</dbReference>
<name>A0A1I3PR55_9FLAO</name>
<comment type="similarity">
    <text evidence="1">Belongs to the class IV-like SAM-binding methyltransferase superfamily. RNA methyltransferase TrmH family.</text>
</comment>
<dbReference type="EMBL" id="FORM01000005">
    <property type="protein sequence ID" value="SFJ23935.1"/>
    <property type="molecule type" value="Genomic_DNA"/>
</dbReference>
<evidence type="ECO:0000313" key="5">
    <source>
        <dbReference type="EMBL" id="SFJ23935.1"/>
    </source>
</evidence>
<evidence type="ECO:0000259" key="4">
    <source>
        <dbReference type="SMART" id="SM00967"/>
    </source>
</evidence>
<dbReference type="AlphaFoldDB" id="A0A1I3PR55"/>
<evidence type="ECO:0000313" key="6">
    <source>
        <dbReference type="Proteomes" id="UP000199559"/>
    </source>
</evidence>
<dbReference type="GO" id="GO:0006396">
    <property type="term" value="P:RNA processing"/>
    <property type="evidence" value="ECO:0007669"/>
    <property type="project" value="InterPro"/>
</dbReference>